<protein>
    <submittedName>
        <fullName evidence="2">Uncharacterized protein</fullName>
    </submittedName>
</protein>
<accession>A0A382XIS9</accession>
<dbReference type="Gene3D" id="3.40.190.170">
    <property type="entry name" value="Bacterial extracellular solute-binding protein, family 7"/>
    <property type="match status" value="1"/>
</dbReference>
<dbReference type="GO" id="GO:0055085">
    <property type="term" value="P:transmembrane transport"/>
    <property type="evidence" value="ECO:0007669"/>
    <property type="project" value="InterPro"/>
</dbReference>
<name>A0A382XIS9_9ZZZZ</name>
<dbReference type="InterPro" id="IPR038404">
    <property type="entry name" value="TRAP_DctP_sf"/>
</dbReference>
<dbReference type="Pfam" id="PF03480">
    <property type="entry name" value="DctP"/>
    <property type="match status" value="1"/>
</dbReference>
<reference evidence="2" key="1">
    <citation type="submission" date="2018-05" db="EMBL/GenBank/DDBJ databases">
        <authorList>
            <person name="Lanie J.A."/>
            <person name="Ng W.-L."/>
            <person name="Kazmierczak K.M."/>
            <person name="Andrzejewski T.M."/>
            <person name="Davidsen T.M."/>
            <person name="Wayne K.J."/>
            <person name="Tettelin H."/>
            <person name="Glass J.I."/>
            <person name="Rusch D."/>
            <person name="Podicherti R."/>
            <person name="Tsui H.-C.T."/>
            <person name="Winkler M.E."/>
        </authorList>
    </citation>
    <scope>NUCLEOTIDE SEQUENCE</scope>
</reference>
<feature type="non-terminal residue" evidence="2">
    <location>
        <position position="256"/>
    </location>
</feature>
<dbReference type="AlphaFoldDB" id="A0A382XIS9"/>
<keyword evidence="1" id="KW-0732">Signal</keyword>
<sequence>MSNPVVLRWLIAHQPAYLFVRTANAFAKELDKLLPGQFEVEVLKIGQYIQKYGNIPELGIQGGETSLETWEMPQDRKKLFIPSEWKDVRKKWSAFWQGLRDQKFHMSQTQITVIGRHLDRRFSLLDLPFLFKDHDHVTRALDGFIGQKLLDTLHLGEWSSRVHKKNSLDTSGIRGLGFTYSGGYRIIGSDHPITSLDDLDGIDMVTTPNTDQLFCDVGAKAKPRINQRLDEIKESASNGGAVETTYLRFSGKNILK</sequence>
<organism evidence="2">
    <name type="scientific">marine metagenome</name>
    <dbReference type="NCBI Taxonomy" id="408172"/>
    <lineage>
        <taxon>unclassified sequences</taxon>
        <taxon>metagenomes</taxon>
        <taxon>ecological metagenomes</taxon>
    </lineage>
</organism>
<dbReference type="InterPro" id="IPR018389">
    <property type="entry name" value="DctP_fam"/>
</dbReference>
<proteinExistence type="predicted"/>
<gene>
    <name evidence="2" type="ORF">METZ01_LOCUS423921</name>
</gene>
<evidence type="ECO:0000313" key="2">
    <source>
        <dbReference type="EMBL" id="SVD71067.1"/>
    </source>
</evidence>
<dbReference type="EMBL" id="UINC01168171">
    <property type="protein sequence ID" value="SVD71067.1"/>
    <property type="molecule type" value="Genomic_DNA"/>
</dbReference>
<evidence type="ECO:0000256" key="1">
    <source>
        <dbReference type="ARBA" id="ARBA00022729"/>
    </source>
</evidence>